<evidence type="ECO:0000313" key="2">
    <source>
        <dbReference type="Proteomes" id="UP000042527"/>
    </source>
</evidence>
<protein>
    <submittedName>
        <fullName evidence="1">Uncharacterized protein</fullName>
    </submittedName>
</protein>
<dbReference type="AlphaFoldDB" id="A0A0B7GS56"/>
<dbReference type="Proteomes" id="UP000042527">
    <property type="component" value="Unassembled WGS sequence"/>
</dbReference>
<evidence type="ECO:0000313" key="1">
    <source>
        <dbReference type="EMBL" id="CEM61439.1"/>
    </source>
</evidence>
<organism evidence="1 2">
    <name type="scientific">Treponema phagedenis</name>
    <dbReference type="NCBI Taxonomy" id="162"/>
    <lineage>
        <taxon>Bacteria</taxon>
        <taxon>Pseudomonadati</taxon>
        <taxon>Spirochaetota</taxon>
        <taxon>Spirochaetia</taxon>
        <taxon>Spirochaetales</taxon>
        <taxon>Treponemataceae</taxon>
        <taxon>Treponema</taxon>
    </lineage>
</organism>
<keyword evidence="2" id="KW-1185">Reference proteome</keyword>
<proteinExistence type="predicted"/>
<gene>
    <name evidence="1" type="ORF">TPHV1_190046</name>
</gene>
<name>A0A0B7GS56_TREPH</name>
<sequence length="81" mass="9102">MISKTDISVTIISDFSRHVFSLHTGIIGQPAKNIGTMRTVSIVARFQKQLFIVNLLKFFSGIATVVCKLISAWNHRYSCPF</sequence>
<accession>A0A0B7GS56</accession>
<dbReference type="EMBL" id="CDNC01000011">
    <property type="protein sequence ID" value="CEM61439.1"/>
    <property type="molecule type" value="Genomic_DNA"/>
</dbReference>
<reference evidence="2" key="1">
    <citation type="submission" date="2015-01" db="EMBL/GenBank/DDBJ databases">
        <authorList>
            <person name="Manzoor Shahid"/>
            <person name="Zubair Saima"/>
        </authorList>
    </citation>
    <scope>NUCLEOTIDE SEQUENCE [LARGE SCALE GENOMIC DNA]</scope>
    <source>
        <strain evidence="2">V1</strain>
    </source>
</reference>